<protein>
    <submittedName>
        <fullName evidence="2">Uncharacterized protein</fullName>
    </submittedName>
</protein>
<accession>A0A2P5FTC3</accession>
<evidence type="ECO:0000313" key="2">
    <source>
        <dbReference type="EMBL" id="POO01036.1"/>
    </source>
</evidence>
<proteinExistence type="predicted"/>
<reference evidence="3" key="1">
    <citation type="submission" date="2016-06" db="EMBL/GenBank/DDBJ databases">
        <title>Parallel loss of symbiosis genes in relatives of nitrogen-fixing non-legume Parasponia.</title>
        <authorList>
            <person name="Van Velzen R."/>
            <person name="Holmer R."/>
            <person name="Bu F."/>
            <person name="Rutten L."/>
            <person name="Van Zeijl A."/>
            <person name="Liu W."/>
            <person name="Santuari L."/>
            <person name="Cao Q."/>
            <person name="Sharma T."/>
            <person name="Shen D."/>
            <person name="Roswanjaya Y."/>
            <person name="Wardhani T."/>
            <person name="Kalhor M.S."/>
            <person name="Jansen J."/>
            <person name="Van den Hoogen J."/>
            <person name="Gungor B."/>
            <person name="Hartog M."/>
            <person name="Hontelez J."/>
            <person name="Verver J."/>
            <person name="Yang W.-C."/>
            <person name="Schijlen E."/>
            <person name="Repin R."/>
            <person name="Schilthuizen M."/>
            <person name="Schranz E."/>
            <person name="Heidstra R."/>
            <person name="Miyata K."/>
            <person name="Fedorova E."/>
            <person name="Kohlen W."/>
            <person name="Bisseling T."/>
            <person name="Smit S."/>
            <person name="Geurts R."/>
        </authorList>
    </citation>
    <scope>NUCLEOTIDE SEQUENCE [LARGE SCALE GENOMIC DNA]</scope>
    <source>
        <strain evidence="3">cv. RG33-2</strain>
    </source>
</reference>
<comment type="caution">
    <text evidence="2">The sequence shown here is derived from an EMBL/GenBank/DDBJ whole genome shotgun (WGS) entry which is preliminary data.</text>
</comment>
<organism evidence="2 3">
    <name type="scientific">Trema orientale</name>
    <name type="common">Charcoal tree</name>
    <name type="synonym">Celtis orientalis</name>
    <dbReference type="NCBI Taxonomy" id="63057"/>
    <lineage>
        <taxon>Eukaryota</taxon>
        <taxon>Viridiplantae</taxon>
        <taxon>Streptophyta</taxon>
        <taxon>Embryophyta</taxon>
        <taxon>Tracheophyta</taxon>
        <taxon>Spermatophyta</taxon>
        <taxon>Magnoliopsida</taxon>
        <taxon>eudicotyledons</taxon>
        <taxon>Gunneridae</taxon>
        <taxon>Pentapetalae</taxon>
        <taxon>rosids</taxon>
        <taxon>fabids</taxon>
        <taxon>Rosales</taxon>
        <taxon>Cannabaceae</taxon>
        <taxon>Trema</taxon>
    </lineage>
</organism>
<feature type="compositionally biased region" description="Low complexity" evidence="1">
    <location>
        <begin position="18"/>
        <end position="62"/>
    </location>
</feature>
<name>A0A2P5FTC3_TREOI</name>
<dbReference type="EMBL" id="JXTC01000010">
    <property type="protein sequence ID" value="POO01036.1"/>
    <property type="molecule type" value="Genomic_DNA"/>
</dbReference>
<evidence type="ECO:0000313" key="3">
    <source>
        <dbReference type="Proteomes" id="UP000237000"/>
    </source>
</evidence>
<dbReference type="AlphaFoldDB" id="A0A2P5FTC3"/>
<keyword evidence="3" id="KW-1185">Reference proteome</keyword>
<evidence type="ECO:0000256" key="1">
    <source>
        <dbReference type="SAM" id="MobiDB-lite"/>
    </source>
</evidence>
<dbReference type="Proteomes" id="UP000237000">
    <property type="component" value="Unassembled WGS sequence"/>
</dbReference>
<dbReference type="InParanoid" id="A0A2P5FTC3"/>
<gene>
    <name evidence="2" type="ORF">TorRG33x02_032190</name>
</gene>
<sequence>MGEELSTFAAFEPRLRPPARAVPRISSAPSTSSLPTPPSRATHCSPTSASPSMITPTSTISRRSICPTITSSQSGTACRRQLLRGGASFGARMPWCSSASFGG</sequence>
<feature type="region of interest" description="Disordered" evidence="1">
    <location>
        <begin position="1"/>
        <end position="62"/>
    </location>
</feature>